<sequence>MARATATARATARATATQRRRLLAQECGEMQRWRRSCRMRTKRSVTDPYGLAGAAAAAAGTAEADAQRGQQRQLPPHHPGLSLSSFGLSDPFGLAGAAAAAGTAAADAQRGQQRQPPPQLQVRGPEPFGLSDPFGLAGASAAAAGTAAADAQRGQQRQPPPQLQVRGPEALGLSDPFGLAGAAAAAAGTAAADAQRGQQRQPPPQLPGLNLSSFGLSDPFGLAGAAAAAAGTAAADAQRGQQRQPPPQLPGLNLSSFGLSDPFGLAGAAAAAAGTAAADAQRGQQRQPPPQLPGLNLSSFGLSDPFGLAGASAAAAGTAAAGASWSAATSLRAGGGLGGDWGPGGAGNPSHQSLLQSPASRQRAASAAVAAEVAAACSQYTGTVPCFSPPVPTNVPAATKGGTKGGKKGPSLAVWPVIEGLHLLQGQKPWTKEPETLDDLFHLFYTGVKVGDRSIVPPWSTLYSLHGDKWYPANDTSLRKRMGELRHLHDTCIQDTAKLRSCTAREAAAFWTGKQREHAALTASGKLQALKVYWENVVNPLRKDSTSFAAYVAKQRPDTFTSPTKDILERKRGSKNSAAATAVETAAPPPSEGPSAAMELADTRGEQGTAALEGRPESLKKPPHSGHQMFVSHVMRTASVKLPEAVQRWKSLQPAEQEEWNQKCAAAKQAFKGAAAKKAL</sequence>
<name>A0A9W6BZ60_9CHLO</name>
<feature type="compositionally biased region" description="Low complexity" evidence="1">
    <location>
        <begin position="233"/>
        <end position="243"/>
    </location>
</feature>
<protein>
    <submittedName>
        <fullName evidence="2">Uncharacterized protein</fullName>
    </submittedName>
</protein>
<feature type="region of interest" description="Disordered" evidence="1">
    <location>
        <begin position="60"/>
        <end position="86"/>
    </location>
</feature>
<gene>
    <name evidence="2" type="primary">PLEST009404</name>
    <name evidence="2" type="ORF">PLESTB_001736500</name>
</gene>
<evidence type="ECO:0000313" key="3">
    <source>
        <dbReference type="Proteomes" id="UP001165080"/>
    </source>
</evidence>
<accession>A0A9W6BZ60</accession>
<feature type="compositionally biased region" description="Low complexity" evidence="1">
    <location>
        <begin position="103"/>
        <end position="125"/>
    </location>
</feature>
<feature type="compositionally biased region" description="Polar residues" evidence="1">
    <location>
        <begin position="349"/>
        <end position="358"/>
    </location>
</feature>
<feature type="compositionally biased region" description="Low complexity" evidence="1">
    <location>
        <begin position="577"/>
        <end position="586"/>
    </location>
</feature>
<feature type="region of interest" description="Disordered" evidence="1">
    <location>
        <begin position="233"/>
        <end position="255"/>
    </location>
</feature>
<feature type="region of interest" description="Disordered" evidence="1">
    <location>
        <begin position="339"/>
        <end position="359"/>
    </location>
</feature>
<feature type="region of interest" description="Disordered" evidence="1">
    <location>
        <begin position="103"/>
        <end position="176"/>
    </location>
</feature>
<dbReference type="Proteomes" id="UP001165080">
    <property type="component" value="Unassembled WGS sequence"/>
</dbReference>
<evidence type="ECO:0000313" key="2">
    <source>
        <dbReference type="EMBL" id="GLC61256.1"/>
    </source>
</evidence>
<feature type="region of interest" description="Disordered" evidence="1">
    <location>
        <begin position="559"/>
        <end position="597"/>
    </location>
</feature>
<feature type="region of interest" description="Disordered" evidence="1">
    <location>
        <begin position="276"/>
        <end position="298"/>
    </location>
</feature>
<keyword evidence="3" id="KW-1185">Reference proteome</keyword>
<proteinExistence type="predicted"/>
<organism evidence="2 3">
    <name type="scientific">Pleodorina starrii</name>
    <dbReference type="NCBI Taxonomy" id="330485"/>
    <lineage>
        <taxon>Eukaryota</taxon>
        <taxon>Viridiplantae</taxon>
        <taxon>Chlorophyta</taxon>
        <taxon>core chlorophytes</taxon>
        <taxon>Chlorophyceae</taxon>
        <taxon>CS clade</taxon>
        <taxon>Chlamydomonadales</taxon>
        <taxon>Volvocaceae</taxon>
        <taxon>Pleodorina</taxon>
    </lineage>
</organism>
<feature type="compositionally biased region" description="Low complexity" evidence="1">
    <location>
        <begin position="190"/>
        <end position="200"/>
    </location>
</feature>
<feature type="compositionally biased region" description="Low complexity" evidence="1">
    <location>
        <begin position="137"/>
        <end position="168"/>
    </location>
</feature>
<feature type="region of interest" description="Disordered" evidence="1">
    <location>
        <begin position="190"/>
        <end position="212"/>
    </location>
</feature>
<comment type="caution">
    <text evidence="2">The sequence shown here is derived from an EMBL/GenBank/DDBJ whole genome shotgun (WGS) entry which is preliminary data.</text>
</comment>
<evidence type="ECO:0000256" key="1">
    <source>
        <dbReference type="SAM" id="MobiDB-lite"/>
    </source>
</evidence>
<dbReference type="EMBL" id="BRXU01000044">
    <property type="protein sequence ID" value="GLC61256.1"/>
    <property type="molecule type" value="Genomic_DNA"/>
</dbReference>
<reference evidence="2 3" key="1">
    <citation type="journal article" date="2023" name="Commun. Biol.">
        <title>Reorganization of the ancestral sex-determining regions during the evolution of trioecy in Pleodorina starrii.</title>
        <authorList>
            <person name="Takahashi K."/>
            <person name="Suzuki S."/>
            <person name="Kawai-Toyooka H."/>
            <person name="Yamamoto K."/>
            <person name="Hamaji T."/>
            <person name="Ootsuki R."/>
            <person name="Yamaguchi H."/>
            <person name="Kawachi M."/>
            <person name="Higashiyama T."/>
            <person name="Nozaki H."/>
        </authorList>
    </citation>
    <scope>NUCLEOTIDE SEQUENCE [LARGE SCALE GENOMIC DNA]</scope>
    <source>
        <strain evidence="2 3">NIES-4479</strain>
    </source>
</reference>
<feature type="compositionally biased region" description="Low complexity" evidence="1">
    <location>
        <begin position="276"/>
        <end position="286"/>
    </location>
</feature>
<dbReference type="AlphaFoldDB" id="A0A9W6BZ60"/>